<name>A0AAP4EYX9_9FIRM</name>
<evidence type="ECO:0000259" key="3">
    <source>
        <dbReference type="PROSITE" id="PS50006"/>
    </source>
</evidence>
<feature type="domain" description="FHA" evidence="3">
    <location>
        <begin position="261"/>
        <end position="312"/>
    </location>
</feature>
<dbReference type="CDD" id="cd00060">
    <property type="entry name" value="FHA"/>
    <property type="match status" value="1"/>
</dbReference>
<sequence>MLRFLLFIMFLLISFAPVMGAVKLKNNRLIGITAVTGLLSILIIPWIIGAVLVGRQLPENYQPRFSFGVFAGFWAVMLAAFLFLPFLSYGFGTLNGYQLFSLAGYGGDGSGLILLFLAALAGAAVASLFLRGRRLFTGEMIMAFAVSYTYFFLGFSSFAVLDAFASMLAAFGVYFQFIMIFAAIAFLYYMSYHAFDPAPHTTVHRQPAAGTTPRQAYRQPQNRPAPAPAVSYPQKPASLKIRCVRGEYEGAEFQLKQKEHLILGTDPEQVNLIFSSPEISRLHCSILCTDTPGKVRITDFSSNGTYLSDGTRLPAGTPAEYSLPCTVFFGNLPQTFEITGL</sequence>
<keyword evidence="2" id="KW-0812">Transmembrane</keyword>
<proteinExistence type="predicted"/>
<evidence type="ECO:0000313" key="5">
    <source>
        <dbReference type="Proteomes" id="UP001300383"/>
    </source>
</evidence>
<dbReference type="Proteomes" id="UP001300383">
    <property type="component" value="Unassembled WGS sequence"/>
</dbReference>
<keyword evidence="2" id="KW-1133">Transmembrane helix</keyword>
<dbReference type="SMART" id="SM00240">
    <property type="entry name" value="FHA"/>
    <property type="match status" value="1"/>
</dbReference>
<keyword evidence="2" id="KW-0472">Membrane</keyword>
<dbReference type="InterPro" id="IPR000253">
    <property type="entry name" value="FHA_dom"/>
</dbReference>
<feature type="transmembrane region" description="Helical" evidence="2">
    <location>
        <begin position="30"/>
        <end position="53"/>
    </location>
</feature>
<dbReference type="Pfam" id="PF00498">
    <property type="entry name" value="FHA"/>
    <property type="match status" value="1"/>
</dbReference>
<evidence type="ECO:0000256" key="1">
    <source>
        <dbReference type="SAM" id="MobiDB-lite"/>
    </source>
</evidence>
<feature type="transmembrane region" description="Helical" evidence="2">
    <location>
        <begin position="167"/>
        <end position="189"/>
    </location>
</feature>
<evidence type="ECO:0000313" key="4">
    <source>
        <dbReference type="EMBL" id="MDI9241135.1"/>
    </source>
</evidence>
<keyword evidence="5" id="KW-1185">Reference proteome</keyword>
<dbReference type="AlphaFoldDB" id="A0AAP4EYX9"/>
<dbReference type="InterPro" id="IPR008984">
    <property type="entry name" value="SMAD_FHA_dom_sf"/>
</dbReference>
<dbReference type="PROSITE" id="PS50006">
    <property type="entry name" value="FHA_DOMAIN"/>
    <property type="match status" value="1"/>
</dbReference>
<reference evidence="4 5" key="1">
    <citation type="submission" date="2023-05" db="EMBL/GenBank/DDBJ databases">
        <title>[ruminococcus] sp. nov., isolated from a pig farm feces dump.</title>
        <authorList>
            <person name="Chang Y.-H."/>
        </authorList>
    </citation>
    <scope>NUCLEOTIDE SEQUENCE [LARGE SCALE GENOMIC DNA]</scope>
    <source>
        <strain evidence="4 5">YH-rum2234</strain>
    </source>
</reference>
<feature type="region of interest" description="Disordered" evidence="1">
    <location>
        <begin position="203"/>
        <end position="232"/>
    </location>
</feature>
<organism evidence="4 5">
    <name type="scientific">Fusibacillus kribbianus</name>
    <dbReference type="NCBI Taxonomy" id="3044208"/>
    <lineage>
        <taxon>Bacteria</taxon>
        <taxon>Bacillati</taxon>
        <taxon>Bacillota</taxon>
        <taxon>Clostridia</taxon>
        <taxon>Lachnospirales</taxon>
        <taxon>Lachnospiraceae</taxon>
        <taxon>Fusibacillus</taxon>
    </lineage>
</organism>
<dbReference type="EMBL" id="JASGBQ010000001">
    <property type="protein sequence ID" value="MDI9241135.1"/>
    <property type="molecule type" value="Genomic_DNA"/>
</dbReference>
<gene>
    <name evidence="4" type="ORF">QJ036_01410</name>
</gene>
<dbReference type="RefSeq" id="WP_283229637.1">
    <property type="nucleotide sequence ID" value="NZ_JASGBQ010000001.1"/>
</dbReference>
<feature type="compositionally biased region" description="Low complexity" evidence="1">
    <location>
        <begin position="213"/>
        <end position="224"/>
    </location>
</feature>
<feature type="transmembrane region" description="Helical" evidence="2">
    <location>
        <begin position="142"/>
        <end position="161"/>
    </location>
</feature>
<feature type="transmembrane region" description="Helical" evidence="2">
    <location>
        <begin position="111"/>
        <end position="130"/>
    </location>
</feature>
<feature type="transmembrane region" description="Helical" evidence="2">
    <location>
        <begin position="65"/>
        <end position="91"/>
    </location>
</feature>
<comment type="caution">
    <text evidence="4">The sequence shown here is derived from an EMBL/GenBank/DDBJ whole genome shotgun (WGS) entry which is preliminary data.</text>
</comment>
<protein>
    <submittedName>
        <fullName evidence="4">FHA domain-containing protein</fullName>
    </submittedName>
</protein>
<accession>A0AAP4EYX9</accession>
<dbReference type="SUPFAM" id="SSF49879">
    <property type="entry name" value="SMAD/FHA domain"/>
    <property type="match status" value="1"/>
</dbReference>
<evidence type="ECO:0000256" key="2">
    <source>
        <dbReference type="SAM" id="Phobius"/>
    </source>
</evidence>
<dbReference type="Gene3D" id="2.60.200.20">
    <property type="match status" value="1"/>
</dbReference>